<organism evidence="2 3">
    <name type="scientific">Anaerolinea thermophila (strain DSM 14523 / JCM 11388 / NBRC 100420 / UNI-1)</name>
    <dbReference type="NCBI Taxonomy" id="926569"/>
    <lineage>
        <taxon>Bacteria</taxon>
        <taxon>Bacillati</taxon>
        <taxon>Chloroflexota</taxon>
        <taxon>Anaerolineae</taxon>
        <taxon>Anaerolineales</taxon>
        <taxon>Anaerolineaceae</taxon>
        <taxon>Anaerolinea</taxon>
    </lineage>
</organism>
<keyword evidence="3" id="KW-1185">Reference proteome</keyword>
<dbReference type="PANTHER" id="PTHR37804">
    <property type="entry name" value="CDAA REGULATORY PROTEIN CDAR"/>
    <property type="match status" value="1"/>
</dbReference>
<dbReference type="PANTHER" id="PTHR37804:SF1">
    <property type="entry name" value="CDAA REGULATORY PROTEIN CDAR"/>
    <property type="match status" value="1"/>
</dbReference>
<gene>
    <name evidence="2" type="ordered locus">ANT_09460</name>
</gene>
<reference evidence="2 3" key="1">
    <citation type="submission" date="2010-12" db="EMBL/GenBank/DDBJ databases">
        <title>Whole genome sequence of Anaerolinea thermophila UNI-1.</title>
        <authorList>
            <person name="Narita-Yamada S."/>
            <person name="Kishi E."/>
            <person name="Watanabe Y."/>
            <person name="Takasaki K."/>
            <person name="Ankai A."/>
            <person name="Oguchi A."/>
            <person name="Fukui S."/>
            <person name="Takahashi M."/>
            <person name="Yashiro I."/>
            <person name="Hosoyama A."/>
            <person name="Sekiguchi Y."/>
            <person name="Hanada S."/>
            <person name="Fujita N."/>
        </authorList>
    </citation>
    <scope>NUCLEOTIDE SEQUENCE [LARGE SCALE GENOMIC DNA]</scope>
    <source>
        <strain evidence="3">DSM 14523 / JCM 11388 / NBRC 100420 / UNI-1</strain>
    </source>
</reference>
<dbReference type="eggNOG" id="COG4856">
    <property type="taxonomic scope" value="Bacteria"/>
</dbReference>
<keyword evidence="1" id="KW-0472">Membrane</keyword>
<name>E8N3G6_ANATU</name>
<feature type="transmembrane region" description="Helical" evidence="1">
    <location>
        <begin position="21"/>
        <end position="39"/>
    </location>
</feature>
<dbReference type="OrthoDB" id="157691at2"/>
<dbReference type="Gene3D" id="2.170.120.40">
    <property type="entry name" value="YbbR-like domain"/>
    <property type="match status" value="2"/>
</dbReference>
<dbReference type="HOGENOM" id="CLU_640376_0_0_0"/>
<evidence type="ECO:0000313" key="2">
    <source>
        <dbReference type="EMBL" id="BAJ62980.1"/>
    </source>
</evidence>
<evidence type="ECO:0000313" key="3">
    <source>
        <dbReference type="Proteomes" id="UP000008922"/>
    </source>
</evidence>
<sequence length="428" mass="45743">MVGTKSSPGGTVKLFNQFFKYLPTFLLSLALAIAVWVSAVTANDPIEVRTYPYPITIEYVGLDPAMIANTQESRSLTLRLSAPRSVWEKLTQEQVSVRAFIYLSGLSSGQYTLPVQVQIDKAPVRIVSYSPQTLSIQLDELATETLPIGVVQRGEPAIGYDAGIPSLSVDRATISGPKSVVERVKTLRVVIDLNKAVETITRNLAVQAVDENGLLVSNLTISPAEITVVQPISQRGGYRNVVVKVVTTGQVASGYRLTSLTVSPPAVTVFASNPTLVENLPGYVETNPVDLNGITDDLEVRVALNLPEGITVVGDQTVSVIVGVSAIEGSVTLSDLPIEVINLNPEFSAQLAPKTATIILSGPLPTLDNLKPGEVRVVVDLEGVTPGTYKLVPRVEVLVESLRVESILPNSIEVIVTKGTPTPRPPGR</sequence>
<evidence type="ECO:0008006" key="4">
    <source>
        <dbReference type="Google" id="ProtNLM"/>
    </source>
</evidence>
<dbReference type="KEGG" id="atm:ANT_09460"/>
<accession>E8N3G6</accession>
<dbReference type="Gene3D" id="2.170.120.30">
    <property type="match status" value="2"/>
</dbReference>
<dbReference type="InParanoid" id="E8N3G6"/>
<dbReference type="InterPro" id="IPR012505">
    <property type="entry name" value="YbbR"/>
</dbReference>
<keyword evidence="1" id="KW-1133">Transmembrane helix</keyword>
<dbReference type="InterPro" id="IPR053154">
    <property type="entry name" value="c-di-AMP_regulator"/>
</dbReference>
<keyword evidence="1" id="KW-0812">Transmembrane</keyword>
<proteinExistence type="predicted"/>
<dbReference type="Proteomes" id="UP000008922">
    <property type="component" value="Chromosome"/>
</dbReference>
<dbReference type="Pfam" id="PF07949">
    <property type="entry name" value="YbbR"/>
    <property type="match status" value="2"/>
</dbReference>
<dbReference type="STRING" id="926569.ANT_09460"/>
<dbReference type="EMBL" id="AP012029">
    <property type="protein sequence ID" value="BAJ62980.1"/>
    <property type="molecule type" value="Genomic_DNA"/>
</dbReference>
<dbReference type="AlphaFoldDB" id="E8N3G6"/>
<protein>
    <recommendedName>
        <fullName evidence="4">YbbR family protein</fullName>
    </recommendedName>
</protein>
<evidence type="ECO:0000256" key="1">
    <source>
        <dbReference type="SAM" id="Phobius"/>
    </source>
</evidence>
<dbReference type="FunCoup" id="E8N3G6">
    <property type="interactions" value="8"/>
</dbReference>